<dbReference type="InterPro" id="IPR013685">
    <property type="entry name" value="POTRA_FtsQ_type"/>
</dbReference>
<evidence type="ECO:0000256" key="7">
    <source>
        <dbReference type="ARBA" id="ARBA00023306"/>
    </source>
</evidence>
<dbReference type="Pfam" id="PF03799">
    <property type="entry name" value="FtsQ_DivIB_C"/>
    <property type="match status" value="1"/>
</dbReference>
<evidence type="ECO:0000256" key="5">
    <source>
        <dbReference type="ARBA" id="ARBA00022989"/>
    </source>
</evidence>
<keyword evidence="2" id="KW-1003">Cell membrane</keyword>
<evidence type="ECO:0000259" key="8">
    <source>
        <dbReference type="PROSITE" id="PS51779"/>
    </source>
</evidence>
<gene>
    <name evidence="9" type="ORF">G9H71_00680</name>
</gene>
<evidence type="ECO:0000256" key="4">
    <source>
        <dbReference type="ARBA" id="ARBA00022692"/>
    </source>
</evidence>
<dbReference type="PROSITE" id="PS51779">
    <property type="entry name" value="POTRA"/>
    <property type="match status" value="1"/>
</dbReference>
<evidence type="ECO:0000256" key="6">
    <source>
        <dbReference type="ARBA" id="ARBA00023136"/>
    </source>
</evidence>
<dbReference type="Gene3D" id="3.10.20.310">
    <property type="entry name" value="membrane protein fhac"/>
    <property type="match status" value="1"/>
</dbReference>
<keyword evidence="10" id="KW-1185">Reference proteome</keyword>
<evidence type="ECO:0000256" key="3">
    <source>
        <dbReference type="ARBA" id="ARBA00022618"/>
    </source>
</evidence>
<keyword evidence="3" id="KW-0132">Cell division</keyword>
<reference evidence="9 10" key="1">
    <citation type="submission" date="2020-03" db="EMBL/GenBank/DDBJ databases">
        <title>Two novel Motilibacter sp.</title>
        <authorList>
            <person name="Liu S."/>
        </authorList>
    </citation>
    <scope>NUCLEOTIDE SEQUENCE [LARGE SCALE GENOMIC DNA]</scope>
    <source>
        <strain evidence="9 10">E257</strain>
    </source>
</reference>
<dbReference type="InterPro" id="IPR034746">
    <property type="entry name" value="POTRA"/>
</dbReference>
<keyword evidence="4" id="KW-0812">Transmembrane</keyword>
<dbReference type="EMBL" id="JAANNP010000001">
    <property type="protein sequence ID" value="NHC12295.1"/>
    <property type="molecule type" value="Genomic_DNA"/>
</dbReference>
<keyword evidence="6" id="KW-0472">Membrane</keyword>
<dbReference type="PANTHER" id="PTHR37820">
    <property type="entry name" value="CELL DIVISION PROTEIN DIVIB"/>
    <property type="match status" value="1"/>
</dbReference>
<evidence type="ECO:0000256" key="2">
    <source>
        <dbReference type="ARBA" id="ARBA00022475"/>
    </source>
</evidence>
<comment type="caution">
    <text evidence="9">The sequence shown here is derived from an EMBL/GenBank/DDBJ whole genome shotgun (WGS) entry which is preliminary data.</text>
</comment>
<evidence type="ECO:0000256" key="1">
    <source>
        <dbReference type="ARBA" id="ARBA00004370"/>
    </source>
</evidence>
<dbReference type="InterPro" id="IPR005548">
    <property type="entry name" value="Cell_div_FtsQ/DivIB_C"/>
</dbReference>
<sequence length="220" mass="22643">MGVLAGLVVLLGVAAWVALGTSLLGVRTVEVVGASRVPPEQVRAAADVSPGFPLARVDPAAVRERVAAIPAVRDVRVERRFPRTLVVTVAERTPVAVTSMRDSGLTYVDAAGVAFAPAPPAAAKGKTALPVLRTAAGPTRVAAAVVVGGLPAGLQKRVVRVEAKTPDSVTLVLRSGHSVVWGDVERAQRKAEVLVALMAAVKDAKTYDVSAPDAPTTRST</sequence>
<organism evidence="9 10">
    <name type="scientific">Motilibacter deserti</name>
    <dbReference type="NCBI Taxonomy" id="2714956"/>
    <lineage>
        <taxon>Bacteria</taxon>
        <taxon>Bacillati</taxon>
        <taxon>Actinomycetota</taxon>
        <taxon>Actinomycetes</taxon>
        <taxon>Motilibacterales</taxon>
        <taxon>Motilibacteraceae</taxon>
        <taxon>Motilibacter</taxon>
    </lineage>
</organism>
<keyword evidence="7" id="KW-0131">Cell cycle</keyword>
<feature type="domain" description="POTRA" evidence="8">
    <location>
        <begin position="24"/>
        <end position="92"/>
    </location>
</feature>
<keyword evidence="5" id="KW-1133">Transmembrane helix</keyword>
<evidence type="ECO:0000313" key="10">
    <source>
        <dbReference type="Proteomes" id="UP000800981"/>
    </source>
</evidence>
<proteinExistence type="predicted"/>
<accession>A0ABX0GPB6</accession>
<evidence type="ECO:0000313" key="9">
    <source>
        <dbReference type="EMBL" id="NHC12295.1"/>
    </source>
</evidence>
<protein>
    <submittedName>
        <fullName evidence="9">FtsQ-type POTRA domain-containing protein</fullName>
    </submittedName>
</protein>
<dbReference type="Proteomes" id="UP000800981">
    <property type="component" value="Unassembled WGS sequence"/>
</dbReference>
<dbReference type="PANTHER" id="PTHR37820:SF1">
    <property type="entry name" value="CELL DIVISION PROTEIN FTSQ"/>
    <property type="match status" value="1"/>
</dbReference>
<name>A0ABX0GPB6_9ACTN</name>
<dbReference type="InterPro" id="IPR050487">
    <property type="entry name" value="FtsQ_DivIB"/>
</dbReference>
<dbReference type="Pfam" id="PF08478">
    <property type="entry name" value="POTRA_1"/>
    <property type="match status" value="1"/>
</dbReference>
<comment type="subcellular location">
    <subcellularLocation>
        <location evidence="1">Membrane</location>
    </subcellularLocation>
</comment>
<dbReference type="RefSeq" id="WP_166276418.1">
    <property type="nucleotide sequence ID" value="NZ_JAANNP010000001.1"/>
</dbReference>